<evidence type="ECO:0000256" key="1">
    <source>
        <dbReference type="SAM" id="MobiDB-lite"/>
    </source>
</evidence>
<feature type="compositionally biased region" description="Low complexity" evidence="1">
    <location>
        <begin position="89"/>
        <end position="106"/>
    </location>
</feature>
<feature type="region of interest" description="Disordered" evidence="1">
    <location>
        <begin position="85"/>
        <end position="114"/>
    </location>
</feature>
<name>A0A0H5Q6E8_9ZZZZ</name>
<sequence>MDQIIAERVRSKVSKEIGKKERALNEKKASFEKNLKIFSWVTVAVLIFLALVIWGAYAQKQEAKRMLSEGEERIAKATKMESEIMSNVSSQIASNSTSDNSSKESSTPAKPYDQLKEEVDQLLEDSRSTNTREQNMSALQRYDSVKNDVEGAKNSITFKEYYDLKLQLRLTESNLKYFKNK</sequence>
<geneLocation type="plasmid" evidence="3">
    <name>pRGFK1346</name>
</geneLocation>
<proteinExistence type="predicted"/>
<keyword evidence="3" id="KW-0614">Plasmid</keyword>
<keyword evidence="2" id="KW-0812">Transmembrane</keyword>
<evidence type="ECO:0000256" key="2">
    <source>
        <dbReference type="SAM" id="Phobius"/>
    </source>
</evidence>
<keyword evidence="2" id="KW-0472">Membrane</keyword>
<accession>A0A0H5Q6E8</accession>
<protein>
    <submittedName>
        <fullName evidence="3">Uncharacterized protein</fullName>
    </submittedName>
</protein>
<keyword evidence="2" id="KW-1133">Transmembrane helix</keyword>
<reference evidence="3" key="1">
    <citation type="submission" date="2015-06" db="EMBL/GenBank/DDBJ databases">
        <authorList>
            <person name="Joergensen T."/>
        </authorList>
    </citation>
    <scope>NUCLEOTIDE SEQUENCE</scope>
    <source>
        <plasmid evidence="3">pRGFK1346</plasmid>
    </source>
</reference>
<dbReference type="EMBL" id="LN853908">
    <property type="protein sequence ID" value="CRY96999.1"/>
    <property type="molecule type" value="Genomic_DNA"/>
</dbReference>
<reference evidence="3" key="2">
    <citation type="submission" date="2015-07" db="EMBL/GenBank/DDBJ databases">
        <title>Plasmids, circular viruses and viroids from rat gut.</title>
        <authorList>
            <person name="Jorgensen T.J."/>
            <person name="Hansen M.A."/>
            <person name="Xu Z."/>
            <person name="Tabak M.A."/>
            <person name="Sorensen S.J."/>
            <person name="Hansen L.H."/>
        </authorList>
    </citation>
    <scope>NUCLEOTIDE SEQUENCE</scope>
    <source>
        <plasmid evidence="3">pRGFK1346</plasmid>
    </source>
</reference>
<organism evidence="3">
    <name type="scientific">uncultured prokaryote</name>
    <dbReference type="NCBI Taxonomy" id="198431"/>
    <lineage>
        <taxon>unclassified sequences</taxon>
        <taxon>environmental samples</taxon>
    </lineage>
</organism>
<evidence type="ECO:0000313" key="3">
    <source>
        <dbReference type="EMBL" id="CRY96999.1"/>
    </source>
</evidence>
<dbReference type="AlphaFoldDB" id="A0A0H5Q6E8"/>
<feature type="transmembrane region" description="Helical" evidence="2">
    <location>
        <begin position="37"/>
        <end position="57"/>
    </location>
</feature>